<comment type="subcellular location">
    <subcellularLocation>
        <location evidence="1">Membrane</location>
        <topology evidence="1">Multi-pass membrane protein</topology>
    </subcellularLocation>
</comment>
<organism evidence="9 10">
    <name type="scientific">Kushneria aurantia</name>
    <dbReference type="NCBI Taxonomy" id="504092"/>
    <lineage>
        <taxon>Bacteria</taxon>
        <taxon>Pseudomonadati</taxon>
        <taxon>Pseudomonadota</taxon>
        <taxon>Gammaproteobacteria</taxon>
        <taxon>Oceanospirillales</taxon>
        <taxon>Halomonadaceae</taxon>
        <taxon>Kushneria</taxon>
    </lineage>
</organism>
<comment type="caution">
    <text evidence="9">The sequence shown here is derived from an EMBL/GenBank/DDBJ whole genome shotgun (WGS) entry which is preliminary data.</text>
</comment>
<dbReference type="NCBIfam" id="TIGR03023">
    <property type="entry name" value="WcaJ_sugtrans"/>
    <property type="match status" value="1"/>
</dbReference>
<comment type="similarity">
    <text evidence="2">Belongs to the bacterial sugar transferase family.</text>
</comment>
<keyword evidence="3 9" id="KW-0808">Transferase</keyword>
<protein>
    <submittedName>
        <fullName evidence="9">Undecaprenyl-phosphate glucose phosphotransferase</fullName>
        <ecNumber evidence="9">2.7.8.31</ecNumber>
    </submittedName>
</protein>
<keyword evidence="5 7" id="KW-1133">Transmembrane helix</keyword>
<keyword evidence="6 7" id="KW-0472">Membrane</keyword>
<dbReference type="EMBL" id="JBHLVX010000005">
    <property type="protein sequence ID" value="MFC0266604.1"/>
    <property type="molecule type" value="Genomic_DNA"/>
</dbReference>
<feature type="domain" description="Bacterial sugar transferase" evidence="8">
    <location>
        <begin position="269"/>
        <end position="452"/>
    </location>
</feature>
<feature type="transmembrane region" description="Helical" evidence="7">
    <location>
        <begin position="110"/>
        <end position="130"/>
    </location>
</feature>
<evidence type="ECO:0000259" key="8">
    <source>
        <dbReference type="Pfam" id="PF02397"/>
    </source>
</evidence>
<feature type="transmembrane region" description="Helical" evidence="7">
    <location>
        <begin position="12"/>
        <end position="34"/>
    </location>
</feature>
<evidence type="ECO:0000256" key="2">
    <source>
        <dbReference type="ARBA" id="ARBA00006464"/>
    </source>
</evidence>
<reference evidence="9 10" key="1">
    <citation type="submission" date="2024-09" db="EMBL/GenBank/DDBJ databases">
        <authorList>
            <person name="Sun Q."/>
            <person name="Mori K."/>
        </authorList>
    </citation>
    <scope>NUCLEOTIDE SEQUENCE [LARGE SCALE GENOMIC DNA]</scope>
    <source>
        <strain evidence="9 10">CCM 7415</strain>
    </source>
</reference>
<dbReference type="Proteomes" id="UP001589814">
    <property type="component" value="Unassembled WGS sequence"/>
</dbReference>
<dbReference type="InterPro" id="IPR017473">
    <property type="entry name" value="Undecaprenyl-P_gluc_Ptfrase"/>
</dbReference>
<evidence type="ECO:0000313" key="10">
    <source>
        <dbReference type="Proteomes" id="UP001589814"/>
    </source>
</evidence>
<evidence type="ECO:0000256" key="3">
    <source>
        <dbReference type="ARBA" id="ARBA00022679"/>
    </source>
</evidence>
<keyword evidence="4 7" id="KW-0812">Transmembrane</keyword>
<feature type="transmembrane region" description="Helical" evidence="7">
    <location>
        <begin position="85"/>
        <end position="104"/>
    </location>
</feature>
<name>A0ABV6FZT2_9GAMM</name>
<dbReference type="PANTHER" id="PTHR30576">
    <property type="entry name" value="COLANIC BIOSYNTHESIS UDP-GLUCOSE LIPID CARRIER TRANSFERASE"/>
    <property type="match status" value="1"/>
</dbReference>
<dbReference type="NCBIfam" id="TIGR03025">
    <property type="entry name" value="EPS_sugtrans"/>
    <property type="match status" value="1"/>
</dbReference>
<dbReference type="GO" id="GO:0089702">
    <property type="term" value="F:undecaprenyl-phosphate glucose phosphotransferase activity"/>
    <property type="evidence" value="ECO:0007669"/>
    <property type="project" value="UniProtKB-EC"/>
</dbReference>
<proteinExistence type="inferred from homology"/>
<feature type="transmembrane region" description="Helical" evidence="7">
    <location>
        <begin position="274"/>
        <end position="295"/>
    </location>
</feature>
<dbReference type="Pfam" id="PF13727">
    <property type="entry name" value="CoA_binding_3"/>
    <property type="match status" value="1"/>
</dbReference>
<dbReference type="InterPro" id="IPR017475">
    <property type="entry name" value="EPS_sugar_tfrase"/>
</dbReference>
<evidence type="ECO:0000256" key="1">
    <source>
        <dbReference type="ARBA" id="ARBA00004141"/>
    </source>
</evidence>
<dbReference type="EC" id="2.7.8.31" evidence="9"/>
<dbReference type="InterPro" id="IPR003362">
    <property type="entry name" value="Bact_transf"/>
</dbReference>
<dbReference type="RefSeq" id="WP_019951335.1">
    <property type="nucleotide sequence ID" value="NZ_JBHLVX010000005.1"/>
</dbReference>
<evidence type="ECO:0000256" key="4">
    <source>
        <dbReference type="ARBA" id="ARBA00022692"/>
    </source>
</evidence>
<feature type="transmembrane region" description="Helical" evidence="7">
    <location>
        <begin position="46"/>
        <end position="64"/>
    </location>
</feature>
<evidence type="ECO:0000313" key="9">
    <source>
        <dbReference type="EMBL" id="MFC0266604.1"/>
    </source>
</evidence>
<evidence type="ECO:0000256" key="7">
    <source>
        <dbReference type="SAM" id="Phobius"/>
    </source>
</evidence>
<sequence length="460" mass="52563">MKGRTLLVTERFPLHYFGPLFDAVMIWLSGMLASRVRFGSFVPHDRYQLVLIIIVLLILLVNIASRGYVRWRTTSLATLIFRTTCVWLVVGIAAASLIYFFQAAPRYSRLWFGMTLAFSFVLCVSARILAKTLLSWLRLRGINRRRVFLIGPGITLRGITRHMRAEQSAGFSISGMHRLHGDPTAEEMAAINRRVAERHVHEVWICMPLALGGTVKSLMQSLRHQTVEIRFFPEFSDLPLLNHRVSRIVGLYAIDLSVSPMSGSARLVKRAEDLILGSLIMLLCLPLYAAIALAVRLSSPGPVLFKQYRTGLNGKRFKVYKFRSMVMHDEPPGQVTQASRQDARFTRVGAFLRRTSLDELPQFFNVLQGRMSIVGPRPHALVHNDHYKELVESYMQRHMVKPGITGWAQVKGYRGQTDTLEKMQGRVERDLWYIENWTLGLDLWVIFRTVVIGFCNKDVF</sequence>
<dbReference type="Pfam" id="PF02397">
    <property type="entry name" value="Bac_transf"/>
    <property type="match status" value="1"/>
</dbReference>
<evidence type="ECO:0000256" key="5">
    <source>
        <dbReference type="ARBA" id="ARBA00022989"/>
    </source>
</evidence>
<keyword evidence="10" id="KW-1185">Reference proteome</keyword>
<evidence type="ECO:0000256" key="6">
    <source>
        <dbReference type="ARBA" id="ARBA00023136"/>
    </source>
</evidence>
<dbReference type="PANTHER" id="PTHR30576:SF21">
    <property type="entry name" value="UDP-GLUCOSE:UNDECAPRENYL-PHOSPHATE GLUCOSE-1-PHOSPHATE TRANSFERASE"/>
    <property type="match status" value="1"/>
</dbReference>
<gene>
    <name evidence="9" type="ORF">ACFFHW_01115</name>
</gene>
<accession>A0ABV6FZT2</accession>